<dbReference type="EMBL" id="JALGBI010000001">
    <property type="protein sequence ID" value="MCJ0762960.1"/>
    <property type="molecule type" value="Genomic_DNA"/>
</dbReference>
<protein>
    <submittedName>
        <fullName evidence="2">Sugar phosphate isomerase/epimerase</fullName>
    </submittedName>
</protein>
<comment type="caution">
    <text evidence="2">The sequence shown here is derived from an EMBL/GenBank/DDBJ whole genome shotgun (WGS) entry which is preliminary data.</text>
</comment>
<dbReference type="Gene3D" id="3.20.20.150">
    <property type="entry name" value="Divalent-metal-dependent TIM barrel enzymes"/>
    <property type="match status" value="1"/>
</dbReference>
<reference evidence="2" key="1">
    <citation type="submission" date="2022-03" db="EMBL/GenBank/DDBJ databases">
        <authorList>
            <person name="Woo C.Y."/>
        </authorList>
    </citation>
    <scope>NUCLEOTIDE SEQUENCE</scope>
    <source>
        <strain evidence="2">CYS-02</strain>
    </source>
</reference>
<dbReference type="SUPFAM" id="SSF51658">
    <property type="entry name" value="Xylose isomerase-like"/>
    <property type="match status" value="1"/>
</dbReference>
<dbReference type="InterPro" id="IPR036237">
    <property type="entry name" value="Xyl_isomerase-like_sf"/>
</dbReference>
<feature type="domain" description="Xylose isomerase-like TIM barrel" evidence="1">
    <location>
        <begin position="38"/>
        <end position="278"/>
    </location>
</feature>
<accession>A0A9X1VU34</accession>
<dbReference type="InterPro" id="IPR013022">
    <property type="entry name" value="Xyl_isomerase-like_TIM-brl"/>
</dbReference>
<dbReference type="Pfam" id="PF01261">
    <property type="entry name" value="AP_endonuc_2"/>
    <property type="match status" value="1"/>
</dbReference>
<dbReference type="Proteomes" id="UP001139447">
    <property type="component" value="Unassembled WGS sequence"/>
</dbReference>
<evidence type="ECO:0000313" key="3">
    <source>
        <dbReference type="Proteomes" id="UP001139447"/>
    </source>
</evidence>
<dbReference type="PANTHER" id="PTHR12110:SF48">
    <property type="entry name" value="BLL3656 PROTEIN"/>
    <property type="match status" value="1"/>
</dbReference>
<sequence length="298" mass="32407">MGTAIGEPGFLASYWTLAGDVLPRSPSQISPHSFESRVRAAAQAGYTGLGLMNDDLAATTRRMGLSAMRRCLDDHGLRHLELEFLGDWFADSERRAASDRTRAELLAAAQALGARHIKIGGDRYGAHWPLAQLVDSFARLCEEAARHGTAIVLELLPWTQLATPAQALPLLEQAQASNAGLLLDVWHLQRAGVPWSSLAALPPRWVRAAELSDAGPPEGDVWADTIHRRRLCGEGGFDLRGFIQALQATGFDGPWGIEIISDTHRTLPLSAAAQRAIDTARQQFVQNASSQLRENAIR</sequence>
<dbReference type="PANTHER" id="PTHR12110">
    <property type="entry name" value="HYDROXYPYRUVATE ISOMERASE"/>
    <property type="match status" value="1"/>
</dbReference>
<dbReference type="AlphaFoldDB" id="A0A9X1VU34"/>
<evidence type="ECO:0000313" key="2">
    <source>
        <dbReference type="EMBL" id="MCJ0762960.1"/>
    </source>
</evidence>
<gene>
    <name evidence="2" type="ORF">MMF98_07030</name>
</gene>
<keyword evidence="2" id="KW-0413">Isomerase</keyword>
<evidence type="ECO:0000259" key="1">
    <source>
        <dbReference type="Pfam" id="PF01261"/>
    </source>
</evidence>
<keyword evidence="3" id="KW-1185">Reference proteome</keyword>
<dbReference type="GO" id="GO:0016853">
    <property type="term" value="F:isomerase activity"/>
    <property type="evidence" value="ECO:0007669"/>
    <property type="project" value="UniProtKB-KW"/>
</dbReference>
<dbReference type="InterPro" id="IPR050312">
    <property type="entry name" value="IolE/XylAMocC-like"/>
</dbReference>
<organism evidence="2 3">
    <name type="scientific">Variovorax terrae</name>
    <dbReference type="NCBI Taxonomy" id="2923278"/>
    <lineage>
        <taxon>Bacteria</taxon>
        <taxon>Pseudomonadati</taxon>
        <taxon>Pseudomonadota</taxon>
        <taxon>Betaproteobacteria</taxon>
        <taxon>Burkholderiales</taxon>
        <taxon>Comamonadaceae</taxon>
        <taxon>Variovorax</taxon>
    </lineage>
</organism>
<proteinExistence type="predicted"/>
<dbReference type="RefSeq" id="WP_243305526.1">
    <property type="nucleotide sequence ID" value="NZ_JALGBI010000001.1"/>
</dbReference>
<name>A0A9X1VU34_9BURK</name>